<keyword evidence="5" id="KW-0411">Iron-sulfur</keyword>
<dbReference type="FunFam" id="3.10.20.30:FF:000020">
    <property type="entry name" value="Xanthine dehydrogenase iron-sulfur subunit"/>
    <property type="match status" value="1"/>
</dbReference>
<name>T0K0F2_9SPHN</name>
<dbReference type="InterPro" id="IPR002888">
    <property type="entry name" value="2Fe-2S-bd"/>
</dbReference>
<dbReference type="PANTHER" id="PTHR44379:SF2">
    <property type="entry name" value="BLR6218 PROTEIN"/>
    <property type="match status" value="1"/>
</dbReference>
<feature type="domain" description="2Fe-2S ferredoxin-type" evidence="6">
    <location>
        <begin position="1"/>
        <end position="77"/>
    </location>
</feature>
<dbReference type="RefSeq" id="WP_021319953.1">
    <property type="nucleotide sequence ID" value="NZ_AUWY01000129.1"/>
</dbReference>
<dbReference type="PANTHER" id="PTHR44379">
    <property type="entry name" value="OXIDOREDUCTASE WITH IRON-SULFUR SUBUNIT"/>
    <property type="match status" value="1"/>
</dbReference>
<dbReference type="InterPro" id="IPR006058">
    <property type="entry name" value="2Fe2S_fd_BS"/>
</dbReference>
<dbReference type="SUPFAM" id="SSF47741">
    <property type="entry name" value="CO dehydrogenase ISP C-domain like"/>
    <property type="match status" value="1"/>
</dbReference>
<evidence type="ECO:0000313" key="8">
    <source>
        <dbReference type="Proteomes" id="UP000015523"/>
    </source>
</evidence>
<evidence type="ECO:0000313" key="7">
    <source>
        <dbReference type="EMBL" id="EQB29989.1"/>
    </source>
</evidence>
<dbReference type="SUPFAM" id="SSF54292">
    <property type="entry name" value="2Fe-2S ferredoxin-like"/>
    <property type="match status" value="1"/>
</dbReference>
<dbReference type="InterPro" id="IPR036884">
    <property type="entry name" value="2Fe-2S-bd_dom_sf"/>
</dbReference>
<keyword evidence="8" id="KW-1185">Reference proteome</keyword>
<dbReference type="GO" id="GO:0046872">
    <property type="term" value="F:metal ion binding"/>
    <property type="evidence" value="ECO:0007669"/>
    <property type="project" value="UniProtKB-KW"/>
</dbReference>
<dbReference type="InterPro" id="IPR036010">
    <property type="entry name" value="2Fe-2S_ferredoxin-like_sf"/>
</dbReference>
<dbReference type="Gene3D" id="1.10.150.120">
    <property type="entry name" value="[2Fe-2S]-binding domain"/>
    <property type="match status" value="1"/>
</dbReference>
<protein>
    <submittedName>
        <fullName evidence="7">(2Fe-2S)-binding protein</fullName>
    </submittedName>
</protein>
<dbReference type="InterPro" id="IPR012675">
    <property type="entry name" value="Beta-grasp_dom_sf"/>
</dbReference>
<reference evidence="7 8" key="1">
    <citation type="journal article" date="2013" name="Genome Announc.">
        <title>Draft Genome Sequence of Sphingobium ummariense Strain RL-3, a Hexachlorocyclohexane-Degrading Bacterium.</title>
        <authorList>
            <person name="Kohli P."/>
            <person name="Dua A."/>
            <person name="Sangwan N."/>
            <person name="Oldach P."/>
            <person name="Khurana J.P."/>
            <person name="Lal R."/>
        </authorList>
    </citation>
    <scope>NUCLEOTIDE SEQUENCE [LARGE SCALE GENOMIC DNA]</scope>
    <source>
        <strain evidence="7 8">RL-3</strain>
    </source>
</reference>
<dbReference type="CDD" id="cd00207">
    <property type="entry name" value="fer2"/>
    <property type="match status" value="1"/>
</dbReference>
<dbReference type="Proteomes" id="UP000015523">
    <property type="component" value="Unassembled WGS sequence"/>
</dbReference>
<gene>
    <name evidence="7" type="ORF">M529_21965</name>
</gene>
<keyword evidence="4" id="KW-0408">Iron</keyword>
<dbReference type="Pfam" id="PF00111">
    <property type="entry name" value="Fer2"/>
    <property type="match status" value="1"/>
</dbReference>
<evidence type="ECO:0000256" key="3">
    <source>
        <dbReference type="ARBA" id="ARBA00023002"/>
    </source>
</evidence>
<proteinExistence type="predicted"/>
<dbReference type="PROSITE" id="PS51085">
    <property type="entry name" value="2FE2S_FER_2"/>
    <property type="match status" value="1"/>
</dbReference>
<dbReference type="GO" id="GO:0051537">
    <property type="term" value="F:2 iron, 2 sulfur cluster binding"/>
    <property type="evidence" value="ECO:0007669"/>
    <property type="project" value="UniProtKB-KW"/>
</dbReference>
<dbReference type="PATRIC" id="fig|1346791.3.peg.4243"/>
<keyword evidence="1" id="KW-0001">2Fe-2S</keyword>
<evidence type="ECO:0000259" key="6">
    <source>
        <dbReference type="PROSITE" id="PS51085"/>
    </source>
</evidence>
<dbReference type="OrthoDB" id="9792018at2"/>
<evidence type="ECO:0000256" key="1">
    <source>
        <dbReference type="ARBA" id="ARBA00022714"/>
    </source>
</evidence>
<dbReference type="InterPro" id="IPR001041">
    <property type="entry name" value="2Fe-2S_ferredoxin-type"/>
</dbReference>
<dbReference type="GO" id="GO:0016491">
    <property type="term" value="F:oxidoreductase activity"/>
    <property type="evidence" value="ECO:0007669"/>
    <property type="project" value="UniProtKB-KW"/>
</dbReference>
<dbReference type="PROSITE" id="PS00197">
    <property type="entry name" value="2FE2S_FER_1"/>
    <property type="match status" value="1"/>
</dbReference>
<keyword evidence="3" id="KW-0560">Oxidoreductase</keyword>
<accession>T0K0F2</accession>
<sequence length="153" mass="15560">MAVELTVNGRKRSVDTDPAKPLLWVLREDLDMVGTKFGCGAGLCGACTVHVDGAPARACQTAIGEVAGSAITTIEGAAASPAGQRIAAAWVAQDVPQCGYCQAGQIMSALALLNQTPKPTDADIDAAMAGNLCRCSTYVRIRSAIKAAAGVVA</sequence>
<keyword evidence="2" id="KW-0479">Metal-binding</keyword>
<evidence type="ECO:0000256" key="5">
    <source>
        <dbReference type="ARBA" id="ARBA00023014"/>
    </source>
</evidence>
<dbReference type="eggNOG" id="COG2080">
    <property type="taxonomic scope" value="Bacteria"/>
</dbReference>
<dbReference type="InterPro" id="IPR051452">
    <property type="entry name" value="Diverse_Oxidoreductases"/>
</dbReference>
<evidence type="ECO:0000256" key="4">
    <source>
        <dbReference type="ARBA" id="ARBA00023004"/>
    </source>
</evidence>
<comment type="caution">
    <text evidence="7">The sequence shown here is derived from an EMBL/GenBank/DDBJ whole genome shotgun (WGS) entry which is preliminary data.</text>
</comment>
<evidence type="ECO:0000256" key="2">
    <source>
        <dbReference type="ARBA" id="ARBA00022723"/>
    </source>
</evidence>
<dbReference type="AlphaFoldDB" id="T0K0F2"/>
<dbReference type="Pfam" id="PF01799">
    <property type="entry name" value="Fer2_2"/>
    <property type="match status" value="1"/>
</dbReference>
<dbReference type="EMBL" id="AUWY01000129">
    <property type="protein sequence ID" value="EQB29989.1"/>
    <property type="molecule type" value="Genomic_DNA"/>
</dbReference>
<dbReference type="STRING" id="1346791.M529_21965"/>
<dbReference type="Gene3D" id="3.10.20.30">
    <property type="match status" value="1"/>
</dbReference>
<organism evidence="7 8">
    <name type="scientific">Sphingobium ummariense RL-3</name>
    <dbReference type="NCBI Taxonomy" id="1346791"/>
    <lineage>
        <taxon>Bacteria</taxon>
        <taxon>Pseudomonadati</taxon>
        <taxon>Pseudomonadota</taxon>
        <taxon>Alphaproteobacteria</taxon>
        <taxon>Sphingomonadales</taxon>
        <taxon>Sphingomonadaceae</taxon>
        <taxon>Sphingobium</taxon>
    </lineage>
</organism>